<dbReference type="AlphaFoldDB" id="A0A8T4GFE5"/>
<dbReference type="InterPro" id="IPR005835">
    <property type="entry name" value="NTP_transferase_dom"/>
</dbReference>
<dbReference type="InterPro" id="IPR029044">
    <property type="entry name" value="Nucleotide-diphossugar_trans"/>
</dbReference>
<dbReference type="CDD" id="cd04181">
    <property type="entry name" value="NTP_transferase"/>
    <property type="match status" value="1"/>
</dbReference>
<protein>
    <submittedName>
        <fullName evidence="4">NDP-sugar pyrophosphorylase family protein</fullName>
    </submittedName>
</protein>
<name>A0A8T4GFE5_9EURY</name>
<evidence type="ECO:0000256" key="2">
    <source>
        <dbReference type="ARBA" id="ARBA00022695"/>
    </source>
</evidence>
<dbReference type="RefSeq" id="WP_209486017.1">
    <property type="nucleotide sequence ID" value="NZ_JAGGKQ010000017.1"/>
</dbReference>
<proteinExistence type="predicted"/>
<dbReference type="SUPFAM" id="SSF53448">
    <property type="entry name" value="Nucleotide-diphospho-sugar transferases"/>
    <property type="match status" value="1"/>
</dbReference>
<keyword evidence="1" id="KW-0808">Transferase</keyword>
<keyword evidence="5" id="KW-1185">Reference proteome</keyword>
<dbReference type="InterPro" id="IPR050065">
    <property type="entry name" value="GlmU-like"/>
</dbReference>
<evidence type="ECO:0000313" key="5">
    <source>
        <dbReference type="Proteomes" id="UP000823588"/>
    </source>
</evidence>
<comment type="caution">
    <text evidence="4">The sequence shown here is derived from an EMBL/GenBank/DDBJ whole genome shotgun (WGS) entry which is preliminary data.</text>
</comment>
<sequence length="189" mass="20193">MAISRAIVLAAGEGTRLQPLTHNRPKPMLPVGNRPILEYVLDALVEAGIKQLHIVVGYRSERVQAHVGPTYRGRPVTYHHQEKQLGSGHALLQAADVLNEDVVVANGDQVVDNRLVEQVIETHDSEAIGTLALVDSEAVDLYGGVVVENGQVVDLVDAAATDRTHLLNAGVYAFDPKIVETIGGGRSGS</sequence>
<dbReference type="Gene3D" id="3.90.550.10">
    <property type="entry name" value="Spore Coat Polysaccharide Biosynthesis Protein SpsA, Chain A"/>
    <property type="match status" value="1"/>
</dbReference>
<dbReference type="OrthoDB" id="15372at2157"/>
<keyword evidence="2" id="KW-0548">Nucleotidyltransferase</keyword>
<dbReference type="PANTHER" id="PTHR43584:SF8">
    <property type="entry name" value="N-ACETYLMURAMATE ALPHA-1-PHOSPHATE URIDYLYLTRANSFERASE"/>
    <property type="match status" value="1"/>
</dbReference>
<feature type="domain" description="Nucleotidyl transferase" evidence="3">
    <location>
        <begin position="6"/>
        <end position="182"/>
    </location>
</feature>
<accession>A0A8T4GFE5</accession>
<dbReference type="PANTHER" id="PTHR43584">
    <property type="entry name" value="NUCLEOTIDYL TRANSFERASE"/>
    <property type="match status" value="1"/>
</dbReference>
<dbReference type="Proteomes" id="UP000823588">
    <property type="component" value="Unassembled WGS sequence"/>
</dbReference>
<evidence type="ECO:0000256" key="1">
    <source>
        <dbReference type="ARBA" id="ARBA00022679"/>
    </source>
</evidence>
<dbReference type="GO" id="GO:0016779">
    <property type="term" value="F:nucleotidyltransferase activity"/>
    <property type="evidence" value="ECO:0007669"/>
    <property type="project" value="UniProtKB-KW"/>
</dbReference>
<reference evidence="4" key="1">
    <citation type="submission" date="2021-03" db="EMBL/GenBank/DDBJ databases">
        <title>Genomic Encyclopedia of Type Strains, Phase IV (KMG-IV): sequencing the most valuable type-strain genomes for metagenomic binning, comparative biology and taxonomic classification.</title>
        <authorList>
            <person name="Goeker M."/>
        </authorList>
    </citation>
    <scope>NUCLEOTIDE SEQUENCE</scope>
    <source>
        <strain evidence="4">DSM 23564</strain>
    </source>
</reference>
<evidence type="ECO:0000259" key="3">
    <source>
        <dbReference type="Pfam" id="PF00483"/>
    </source>
</evidence>
<evidence type="ECO:0000313" key="4">
    <source>
        <dbReference type="EMBL" id="MBP1923228.1"/>
    </source>
</evidence>
<dbReference type="EMBL" id="JAGGKQ010000017">
    <property type="protein sequence ID" value="MBP1923228.1"/>
    <property type="molecule type" value="Genomic_DNA"/>
</dbReference>
<gene>
    <name evidence="4" type="ORF">J2751_002267</name>
</gene>
<organism evidence="4 5">
    <name type="scientific">Halorubrum alkaliphilum</name>
    <dbReference type="NCBI Taxonomy" id="261290"/>
    <lineage>
        <taxon>Archaea</taxon>
        <taxon>Methanobacteriati</taxon>
        <taxon>Methanobacteriota</taxon>
        <taxon>Stenosarchaea group</taxon>
        <taxon>Halobacteria</taxon>
        <taxon>Halobacteriales</taxon>
        <taxon>Haloferacaceae</taxon>
        <taxon>Halorubrum</taxon>
    </lineage>
</organism>
<dbReference type="Pfam" id="PF00483">
    <property type="entry name" value="NTP_transferase"/>
    <property type="match status" value="1"/>
</dbReference>